<keyword evidence="3" id="KW-1185">Reference proteome</keyword>
<sequence length="160" mass="17145">MSKQLSAHVGIAATPERVWEVLTDLAAYPEWNPFIVRAEGAVGPGRRLTLTMQPVGGRAMTMRPRLIEVDAGRVLRWRGRLVMPGLMDAEHTFALQPQAGGTRLVQSETFRGILVPFVAASLDRSTLPAFAAMNEALKRRAEEPARTGAVAAGGTGSGTP</sequence>
<evidence type="ECO:0008006" key="4">
    <source>
        <dbReference type="Google" id="ProtNLM"/>
    </source>
</evidence>
<evidence type="ECO:0000313" key="2">
    <source>
        <dbReference type="EMBL" id="SDC93411.1"/>
    </source>
</evidence>
<dbReference type="InterPro" id="IPR023393">
    <property type="entry name" value="START-like_dom_sf"/>
</dbReference>
<evidence type="ECO:0000256" key="1">
    <source>
        <dbReference type="SAM" id="MobiDB-lite"/>
    </source>
</evidence>
<accession>A0A1G6QMG3</accession>
<feature type="compositionally biased region" description="Gly residues" evidence="1">
    <location>
        <begin position="151"/>
        <end position="160"/>
    </location>
</feature>
<dbReference type="STRING" id="1190417.SAMN05660690_3001"/>
<dbReference type="PANTHER" id="PTHR36166:SF1">
    <property type="entry name" value="SRPBCC DOMAIN-CONTAINING PROTEIN"/>
    <property type="match status" value="1"/>
</dbReference>
<dbReference type="Proteomes" id="UP000199416">
    <property type="component" value="Unassembled WGS sequence"/>
</dbReference>
<dbReference type="RefSeq" id="WP_091366770.1">
    <property type="nucleotide sequence ID" value="NZ_FMZF01000004.1"/>
</dbReference>
<proteinExistence type="predicted"/>
<protein>
    <recommendedName>
        <fullName evidence="4">Polyketide cyclase / dehydrase and lipid transport</fullName>
    </recommendedName>
</protein>
<organism evidence="2 3">
    <name type="scientific">Geodermatophilus telluris</name>
    <dbReference type="NCBI Taxonomy" id="1190417"/>
    <lineage>
        <taxon>Bacteria</taxon>
        <taxon>Bacillati</taxon>
        <taxon>Actinomycetota</taxon>
        <taxon>Actinomycetes</taxon>
        <taxon>Geodermatophilales</taxon>
        <taxon>Geodermatophilaceae</taxon>
        <taxon>Geodermatophilus</taxon>
    </lineage>
</organism>
<dbReference type="Gene3D" id="3.30.530.20">
    <property type="match status" value="1"/>
</dbReference>
<gene>
    <name evidence="2" type="ORF">SAMN05660690_3001</name>
</gene>
<dbReference type="CDD" id="cd07822">
    <property type="entry name" value="SRPBCC_4"/>
    <property type="match status" value="1"/>
</dbReference>
<dbReference type="EMBL" id="FMZF01000004">
    <property type="protein sequence ID" value="SDC93411.1"/>
    <property type="molecule type" value="Genomic_DNA"/>
</dbReference>
<dbReference type="SUPFAM" id="SSF55961">
    <property type="entry name" value="Bet v1-like"/>
    <property type="match status" value="1"/>
</dbReference>
<evidence type="ECO:0000313" key="3">
    <source>
        <dbReference type="Proteomes" id="UP000199416"/>
    </source>
</evidence>
<dbReference type="AlphaFoldDB" id="A0A1G6QMG3"/>
<dbReference type="InterPro" id="IPR019587">
    <property type="entry name" value="Polyketide_cyclase/dehydratase"/>
</dbReference>
<name>A0A1G6QMG3_9ACTN</name>
<dbReference type="Pfam" id="PF10604">
    <property type="entry name" value="Polyketide_cyc2"/>
    <property type="match status" value="1"/>
</dbReference>
<feature type="region of interest" description="Disordered" evidence="1">
    <location>
        <begin position="141"/>
        <end position="160"/>
    </location>
</feature>
<dbReference type="OrthoDB" id="9810827at2"/>
<dbReference type="PANTHER" id="PTHR36166">
    <property type="entry name" value="CHROMOSOME 9, WHOLE GENOME SHOTGUN SEQUENCE"/>
    <property type="match status" value="1"/>
</dbReference>
<reference evidence="3" key="1">
    <citation type="submission" date="2016-10" db="EMBL/GenBank/DDBJ databases">
        <authorList>
            <person name="Varghese N."/>
            <person name="Submissions S."/>
        </authorList>
    </citation>
    <scope>NUCLEOTIDE SEQUENCE [LARGE SCALE GENOMIC DNA]</scope>
    <source>
        <strain evidence="3">DSM 45421</strain>
    </source>
</reference>